<dbReference type="AlphaFoldDB" id="A0A6A0AGY7"/>
<keyword evidence="2" id="KW-1185">Reference proteome</keyword>
<dbReference type="EMBL" id="BLLF01005390">
    <property type="protein sequence ID" value="GFH31127.1"/>
    <property type="molecule type" value="Genomic_DNA"/>
</dbReference>
<organism evidence="1 2">
    <name type="scientific">Haematococcus lacustris</name>
    <name type="common">Green alga</name>
    <name type="synonym">Haematococcus pluvialis</name>
    <dbReference type="NCBI Taxonomy" id="44745"/>
    <lineage>
        <taxon>Eukaryota</taxon>
        <taxon>Viridiplantae</taxon>
        <taxon>Chlorophyta</taxon>
        <taxon>core chlorophytes</taxon>
        <taxon>Chlorophyceae</taxon>
        <taxon>CS clade</taxon>
        <taxon>Chlamydomonadales</taxon>
        <taxon>Haematococcaceae</taxon>
        <taxon>Haematococcus</taxon>
    </lineage>
</organism>
<reference evidence="1 2" key="1">
    <citation type="submission" date="2020-02" db="EMBL/GenBank/DDBJ databases">
        <title>Draft genome sequence of Haematococcus lacustris strain NIES-144.</title>
        <authorList>
            <person name="Morimoto D."/>
            <person name="Nakagawa S."/>
            <person name="Yoshida T."/>
            <person name="Sawayama S."/>
        </authorList>
    </citation>
    <scope>NUCLEOTIDE SEQUENCE [LARGE SCALE GENOMIC DNA]</scope>
    <source>
        <strain evidence="1 2">NIES-144</strain>
    </source>
</reference>
<evidence type="ECO:0000313" key="2">
    <source>
        <dbReference type="Proteomes" id="UP000485058"/>
    </source>
</evidence>
<comment type="caution">
    <text evidence="1">The sequence shown here is derived from an EMBL/GenBank/DDBJ whole genome shotgun (WGS) entry which is preliminary data.</text>
</comment>
<protein>
    <submittedName>
        <fullName evidence="1">Uncharacterized protein</fullName>
    </submittedName>
</protein>
<sequence>MGHALGIAMMFTNDMIRMLKSSPIPQQWWFYWWRCQASAYIVRPNRRTLVAIEHARNLTLSVADRHALSSGSWVSVYMRRGDKAKERPLMLTDPQPFLDLATRMLNSYPGKVSPRILLATEDVDVHRYFITQSVVPVYSTNVTRFPANTSYSPMDHAQRIGPHVEFINALLSLELSFSGNGFVMAMTAAAMLDPFVNGTDDLATLQGLT</sequence>
<name>A0A6A0AGY7_HAELA</name>
<proteinExistence type="predicted"/>
<dbReference type="Proteomes" id="UP000485058">
    <property type="component" value="Unassembled WGS sequence"/>
</dbReference>
<feature type="non-terminal residue" evidence="1">
    <location>
        <position position="1"/>
    </location>
</feature>
<accession>A0A6A0AGY7</accession>
<gene>
    <name evidence="1" type="ORF">HaLaN_30106</name>
</gene>
<evidence type="ECO:0000313" key="1">
    <source>
        <dbReference type="EMBL" id="GFH31127.1"/>
    </source>
</evidence>
<feature type="non-terminal residue" evidence="1">
    <location>
        <position position="209"/>
    </location>
</feature>